<dbReference type="AlphaFoldDB" id="A0A5J4V880"/>
<proteinExistence type="predicted"/>
<evidence type="ECO:0000256" key="1">
    <source>
        <dbReference type="SAM" id="MobiDB-lite"/>
    </source>
</evidence>
<protein>
    <submittedName>
        <fullName evidence="2">Uncharacterized protein</fullName>
    </submittedName>
</protein>
<dbReference type="Proteomes" id="UP000324800">
    <property type="component" value="Unassembled WGS sequence"/>
</dbReference>
<name>A0A5J4V880_9EUKA</name>
<evidence type="ECO:0000313" key="2">
    <source>
        <dbReference type="EMBL" id="KAA6378698.1"/>
    </source>
</evidence>
<reference evidence="2 3" key="1">
    <citation type="submission" date="2019-03" db="EMBL/GenBank/DDBJ databases">
        <title>Single cell metagenomics reveals metabolic interactions within the superorganism composed of flagellate Streblomastix strix and complex community of Bacteroidetes bacteria on its surface.</title>
        <authorList>
            <person name="Treitli S.C."/>
            <person name="Kolisko M."/>
            <person name="Husnik F."/>
            <person name="Keeling P."/>
            <person name="Hampl V."/>
        </authorList>
    </citation>
    <scope>NUCLEOTIDE SEQUENCE [LARGE SCALE GENOMIC DNA]</scope>
    <source>
        <strain evidence="2">ST1C</strain>
    </source>
</reference>
<sequence>MESEGITDRKDKASIVPGEEIVTINYNILNPQETEFFNKLTFETVQIGRLHAEGWNDSNDLQDMEFQRSGGTLPLRVQLQMEQSQIIYPPTNTSTKQSITENEVGQSSGNSNSTDLAGTIVVHQTMKFILRVLFPWIIRKDSRDWTENERQGSKASTRQCGLHPSGSVGYVVRDLLMICMKMRGFSEEGGNLLFKGQRFKKVKRNFQSLALLQDWLDIVRIITEEMMNKFVKVTLKEVIAFHTRQNNSVASAKSHKACLTT</sequence>
<accession>A0A5J4V880</accession>
<evidence type="ECO:0000313" key="3">
    <source>
        <dbReference type="Proteomes" id="UP000324800"/>
    </source>
</evidence>
<gene>
    <name evidence="2" type="ORF">EZS28_025773</name>
</gene>
<feature type="region of interest" description="Disordered" evidence="1">
    <location>
        <begin position="90"/>
        <end position="111"/>
    </location>
</feature>
<comment type="caution">
    <text evidence="2">The sequence shown here is derived from an EMBL/GenBank/DDBJ whole genome shotgun (WGS) entry which is preliminary data.</text>
</comment>
<dbReference type="EMBL" id="SNRW01008976">
    <property type="protein sequence ID" value="KAA6378698.1"/>
    <property type="molecule type" value="Genomic_DNA"/>
</dbReference>
<organism evidence="2 3">
    <name type="scientific">Streblomastix strix</name>
    <dbReference type="NCBI Taxonomy" id="222440"/>
    <lineage>
        <taxon>Eukaryota</taxon>
        <taxon>Metamonada</taxon>
        <taxon>Preaxostyla</taxon>
        <taxon>Oxymonadida</taxon>
        <taxon>Streblomastigidae</taxon>
        <taxon>Streblomastix</taxon>
    </lineage>
</organism>
<feature type="non-terminal residue" evidence="2">
    <location>
        <position position="261"/>
    </location>
</feature>